<dbReference type="PANTHER" id="PTHR48043">
    <property type="entry name" value="EG:EG0003.4 PROTEIN-RELATED"/>
    <property type="match status" value="1"/>
</dbReference>
<gene>
    <name evidence="4" type="ORF">ILUMI_13470</name>
</gene>
<dbReference type="PANTHER" id="PTHR48043:SF159">
    <property type="entry name" value="EG:EG0003.4 PROTEIN-RELATED"/>
    <property type="match status" value="1"/>
</dbReference>
<evidence type="ECO:0000313" key="5">
    <source>
        <dbReference type="Proteomes" id="UP000801492"/>
    </source>
</evidence>
<evidence type="ECO:0000313" key="4">
    <source>
        <dbReference type="EMBL" id="KAF2892698.1"/>
    </source>
</evidence>
<evidence type="ECO:0000256" key="1">
    <source>
        <dbReference type="ARBA" id="ARBA00009995"/>
    </source>
</evidence>
<sequence length="350" mass="39853">MIFYYVTLLTFVCMFLYSVYGAKILGLFSVPSISHQVVFQPLWKELSLKGHKVTVITPNPLKDKSLVNLTEIDVSFSYRVVTEANLQQSIEKARSYRDVVDAIFTIMTNAVQEQLNHPDVQDLIKNKTTCFDLVIAEHFNPATFAFSALYNCPLIGISSLAAPLNAHDVMGNPAHPVLNPDMHLPFTDELGFFNRIQSVLHLIWFKYYYHYYFLPQQDKIAKRYLGDNLPYVGDIEKNVSMVFTNENLLIHPIRPNVPAVVQLGSMHIRKAKPLPKDLQKVLDAATGGFVYFSLGSNIRSANLSLNIREKVIGALSEIPYKVLWKWEDESLPGKPKNVIIRQWLPQQDVL</sequence>
<name>A0A8K0CXR0_IGNLU</name>
<dbReference type="AlphaFoldDB" id="A0A8K0CXR0"/>
<dbReference type="EMBL" id="VTPC01008576">
    <property type="protein sequence ID" value="KAF2892698.1"/>
    <property type="molecule type" value="Genomic_DNA"/>
</dbReference>
<dbReference type="Gene3D" id="3.40.50.2000">
    <property type="entry name" value="Glycogen Phosphorylase B"/>
    <property type="match status" value="2"/>
</dbReference>
<keyword evidence="3" id="KW-0808">Transferase</keyword>
<dbReference type="InterPro" id="IPR050271">
    <property type="entry name" value="UDP-glycosyltransferase"/>
</dbReference>
<evidence type="ECO:0000256" key="3">
    <source>
        <dbReference type="ARBA" id="ARBA00022679"/>
    </source>
</evidence>
<keyword evidence="5" id="KW-1185">Reference proteome</keyword>
<dbReference type="InterPro" id="IPR002213">
    <property type="entry name" value="UDP_glucos_trans"/>
</dbReference>
<comment type="similarity">
    <text evidence="1">Belongs to the UDP-glycosyltransferase family.</text>
</comment>
<accession>A0A8K0CXR0</accession>
<reference evidence="4" key="1">
    <citation type="submission" date="2019-08" db="EMBL/GenBank/DDBJ databases">
        <title>The genome of the North American firefly Photinus pyralis.</title>
        <authorList>
            <consortium name="Photinus pyralis genome working group"/>
            <person name="Fallon T.R."/>
            <person name="Sander Lower S.E."/>
            <person name="Weng J.-K."/>
        </authorList>
    </citation>
    <scope>NUCLEOTIDE SEQUENCE</scope>
    <source>
        <strain evidence="4">TRF0915ILg1</strain>
        <tissue evidence="4">Whole body</tissue>
    </source>
</reference>
<dbReference type="SUPFAM" id="SSF53756">
    <property type="entry name" value="UDP-Glycosyltransferase/glycogen phosphorylase"/>
    <property type="match status" value="1"/>
</dbReference>
<organism evidence="4 5">
    <name type="scientific">Ignelater luminosus</name>
    <name type="common">Cucubano</name>
    <name type="synonym">Pyrophorus luminosus</name>
    <dbReference type="NCBI Taxonomy" id="2038154"/>
    <lineage>
        <taxon>Eukaryota</taxon>
        <taxon>Metazoa</taxon>
        <taxon>Ecdysozoa</taxon>
        <taxon>Arthropoda</taxon>
        <taxon>Hexapoda</taxon>
        <taxon>Insecta</taxon>
        <taxon>Pterygota</taxon>
        <taxon>Neoptera</taxon>
        <taxon>Endopterygota</taxon>
        <taxon>Coleoptera</taxon>
        <taxon>Polyphaga</taxon>
        <taxon>Elateriformia</taxon>
        <taxon>Elateroidea</taxon>
        <taxon>Elateridae</taxon>
        <taxon>Agrypninae</taxon>
        <taxon>Pyrophorini</taxon>
        <taxon>Ignelater</taxon>
    </lineage>
</organism>
<dbReference type="Pfam" id="PF00201">
    <property type="entry name" value="UDPGT"/>
    <property type="match status" value="1"/>
</dbReference>
<dbReference type="GO" id="GO:0008194">
    <property type="term" value="F:UDP-glycosyltransferase activity"/>
    <property type="evidence" value="ECO:0007669"/>
    <property type="project" value="InterPro"/>
</dbReference>
<evidence type="ECO:0000256" key="2">
    <source>
        <dbReference type="ARBA" id="ARBA00022676"/>
    </source>
</evidence>
<protein>
    <submittedName>
        <fullName evidence="4">Uncharacterized protein</fullName>
    </submittedName>
</protein>
<comment type="caution">
    <text evidence="4">The sequence shown here is derived from an EMBL/GenBank/DDBJ whole genome shotgun (WGS) entry which is preliminary data.</text>
</comment>
<dbReference type="OrthoDB" id="5835829at2759"/>
<keyword evidence="2" id="KW-0328">Glycosyltransferase</keyword>
<proteinExistence type="inferred from homology"/>
<feature type="non-terminal residue" evidence="4">
    <location>
        <position position="350"/>
    </location>
</feature>
<dbReference type="Proteomes" id="UP000801492">
    <property type="component" value="Unassembled WGS sequence"/>
</dbReference>